<dbReference type="STRING" id="4432.A0A1U8AEC2"/>
<dbReference type="GO" id="GO:0003723">
    <property type="term" value="F:RNA binding"/>
    <property type="evidence" value="ECO:0007669"/>
    <property type="project" value="UniProtKB-UniRule"/>
</dbReference>
<dbReference type="Pfam" id="PF14570">
    <property type="entry name" value="zf-RING_4"/>
    <property type="match status" value="1"/>
</dbReference>
<dbReference type="SMART" id="SM00360">
    <property type="entry name" value="RRM"/>
    <property type="match status" value="1"/>
</dbReference>
<dbReference type="GO" id="GO:0030014">
    <property type="term" value="C:CCR4-NOT complex"/>
    <property type="evidence" value="ECO:0000318"/>
    <property type="project" value="GO_Central"/>
</dbReference>
<keyword evidence="1" id="KW-0862">Zinc</keyword>
<dbReference type="PANTHER" id="PTHR12603">
    <property type="entry name" value="CCR4-NOT TRANSCRIPTION COMPLEX RELATED"/>
    <property type="match status" value="1"/>
</dbReference>
<dbReference type="GeneID" id="104599346"/>
<dbReference type="InterPro" id="IPR039515">
    <property type="entry name" value="NOT4_mRING-HC-C4C4"/>
</dbReference>
<name>A0A1U8AEC2_NELNU</name>
<dbReference type="Gene3D" id="3.30.40.10">
    <property type="entry name" value="Zinc/RING finger domain, C3HC4 (zinc finger)"/>
    <property type="match status" value="1"/>
</dbReference>
<proteinExistence type="predicted"/>
<dbReference type="SUPFAM" id="SSF54928">
    <property type="entry name" value="RNA-binding domain, RBD"/>
    <property type="match status" value="1"/>
</dbReference>
<dbReference type="SMART" id="SM00361">
    <property type="entry name" value="RRM_1"/>
    <property type="match status" value="1"/>
</dbReference>
<dbReference type="InterPro" id="IPR039780">
    <property type="entry name" value="Mot2"/>
</dbReference>
<protein>
    <submittedName>
        <fullName evidence="7 8">Uncharacterized protein LOC104599346</fullName>
    </submittedName>
</protein>
<dbReference type="FunFam" id="3.30.40.10:FF:000155">
    <property type="entry name" value="RNA binding (RRM/RBD/RNP motifs) family protein"/>
    <property type="match status" value="1"/>
</dbReference>
<dbReference type="CDD" id="cd12438">
    <property type="entry name" value="RRM_CNOT4"/>
    <property type="match status" value="1"/>
</dbReference>
<evidence type="ECO:0000313" key="8">
    <source>
        <dbReference type="RefSeq" id="XP_010260160.1"/>
    </source>
</evidence>
<dbReference type="FunFam" id="3.30.70.330:FF:000161">
    <property type="entry name" value="RNA binding (RRM/RBD/RNP motifs) family protein"/>
    <property type="match status" value="1"/>
</dbReference>
<dbReference type="Pfam" id="PF00076">
    <property type="entry name" value="RRM_1"/>
    <property type="match status" value="1"/>
</dbReference>
<organism evidence="6 7">
    <name type="scientific">Nelumbo nucifera</name>
    <name type="common">Sacred lotus</name>
    <dbReference type="NCBI Taxonomy" id="4432"/>
    <lineage>
        <taxon>Eukaryota</taxon>
        <taxon>Viridiplantae</taxon>
        <taxon>Streptophyta</taxon>
        <taxon>Embryophyta</taxon>
        <taxon>Tracheophyta</taxon>
        <taxon>Spermatophyta</taxon>
        <taxon>Magnoliopsida</taxon>
        <taxon>Proteales</taxon>
        <taxon>Nelumbonaceae</taxon>
        <taxon>Nelumbo</taxon>
    </lineage>
</organism>
<evidence type="ECO:0000256" key="1">
    <source>
        <dbReference type="PROSITE-ProRule" id="PRU00175"/>
    </source>
</evidence>
<dbReference type="PROSITE" id="PS50102">
    <property type="entry name" value="RRM"/>
    <property type="match status" value="1"/>
</dbReference>
<keyword evidence="1" id="KW-0479">Metal-binding</keyword>
<dbReference type="KEGG" id="nnu:104599346"/>
<reference evidence="7 8" key="1">
    <citation type="submission" date="2025-04" db="UniProtKB">
        <authorList>
            <consortium name="RefSeq"/>
        </authorList>
    </citation>
    <scope>IDENTIFICATION</scope>
</reference>
<dbReference type="PROSITE" id="PS50089">
    <property type="entry name" value="ZF_RING_2"/>
    <property type="match status" value="1"/>
</dbReference>
<dbReference type="GO" id="GO:0004842">
    <property type="term" value="F:ubiquitin-protein transferase activity"/>
    <property type="evidence" value="ECO:0000318"/>
    <property type="project" value="GO_Central"/>
</dbReference>
<dbReference type="InterPro" id="IPR034261">
    <property type="entry name" value="CNOT4_RRM"/>
</dbReference>
<dbReference type="InterPro" id="IPR003954">
    <property type="entry name" value="RRM_euk-type"/>
</dbReference>
<dbReference type="InterPro" id="IPR035979">
    <property type="entry name" value="RBD_domain_sf"/>
</dbReference>
<dbReference type="CDD" id="cd16618">
    <property type="entry name" value="mRING-HC-C4C4_CNOT4"/>
    <property type="match status" value="1"/>
</dbReference>
<evidence type="ECO:0000313" key="6">
    <source>
        <dbReference type="Proteomes" id="UP000189703"/>
    </source>
</evidence>
<dbReference type="GO" id="GO:0016567">
    <property type="term" value="P:protein ubiquitination"/>
    <property type="evidence" value="ECO:0000318"/>
    <property type="project" value="GO_Central"/>
</dbReference>
<evidence type="ECO:0000259" key="5">
    <source>
        <dbReference type="PROSITE" id="PS50102"/>
    </source>
</evidence>
<feature type="domain" description="RING-type" evidence="4">
    <location>
        <begin position="9"/>
        <end position="57"/>
    </location>
</feature>
<dbReference type="InterPro" id="IPR013083">
    <property type="entry name" value="Znf_RING/FYVE/PHD"/>
</dbReference>
<keyword evidence="6" id="KW-1185">Reference proteome</keyword>
<dbReference type="OrthoDB" id="1923159at2759"/>
<dbReference type="Proteomes" id="UP000189703">
    <property type="component" value="Unplaced"/>
</dbReference>
<evidence type="ECO:0000259" key="4">
    <source>
        <dbReference type="PROSITE" id="PS50089"/>
    </source>
</evidence>
<feature type="domain" description="RRM" evidence="5">
    <location>
        <begin position="110"/>
        <end position="196"/>
    </location>
</feature>
<accession>A0A1U8AEC2</accession>
<keyword evidence="1" id="KW-0863">Zinc-finger</keyword>
<dbReference type="InterPro" id="IPR001841">
    <property type="entry name" value="Znf_RING"/>
</dbReference>
<keyword evidence="2" id="KW-0694">RNA-binding</keyword>
<sequence>MSDEGEKTCPLCTEEMDLTDQQLKPCKCGYEICVWCWHHIMDMAEKDDTEGRCPACRTPYDKEKIVGMAANCERLVAEINSERKLKSQKAKPKASDGRKHLSSVRVIQRNLVYIIGIPSNSADEDVLQRKEYFGQYGKVLKVSISRTAGGAIQHSANNTCSVYITYSREEEAVRCIQSVHGFVLEGKSLRACFGTTKYCHAWLRNVPCSNPDCLYLHDIGTQEDSFTKDEIISAYTRSRVQQITGATYNLQRRSGNVLPPPVDEYCNNGNASSGKPIVKSNSNQNPVSQAKGSPPNSSSGRSVALPAAASWGMRASNCRPLASNSVSSNGPAKQKSDSFNGSVLPSLVASTSHTSVLPSDVGKISTVNGENHVMQSSKRSESWDMSKQHGVRDWQKRVADTTVPSTVVQDVEPTLVTLSDHLSRVSLSKDKDGGVMIQPNVVNSEDLCRQSCSSVPDKDDINTSGNVQDLCSGLSATVVDSCPGFDHFESVRATSHPAVRSPGSLGLQQNHSEKPREPLTLLPSRKTSTLSDGLCAFKEPTDWRSESQIHVLQNSCHEAEEDLLALEGRTVKASEVVISQVSNLPHLPNHSSGHYLWQNGDPCSASNLGNIGPRAVHRRVDEAYVPFNSGDLSSNGHCENKISSSTELDGFSESSNLFSSIEKGKCLARFSDDVGNAEKNAASEMGESSIISNILSMDFDVWGDSLTSPQNFAKLLNEANRQHGSQKIESSWKVQNNNQSRFSFARQDEFRNEGSDFESPFSSIPKKYSMFQGALENRDHFMEKLRNGFSSSSIEETDPYSSSHLVTSSNKLSVSRAQISAPPGFSVPNRAPPPGFSSQERMDQAFDSSGNHLLESSLLRNKYQTSPSGIGSIADVEFIDPAILAVGKGRLTNGISNMGLDIRSTFPPQFGASENDARLQLLMQQSIPSHHNLRFSDHISDRFSSCSDAYSIPSRLLEQSQISSMAPYSQLSFQQSRHARMSNSHWDGWNDVQTGNDLGMAELLRNERLGFNKIFPGYEDLKFRMPSSSDLYNRAFGM</sequence>
<gene>
    <name evidence="7 8" type="primary">LOC104599346</name>
</gene>
<dbReference type="eggNOG" id="KOG2068">
    <property type="taxonomic scope" value="Eukaryota"/>
</dbReference>
<dbReference type="RefSeq" id="XP_010260159.1">
    <property type="nucleotide sequence ID" value="XM_010261857.2"/>
</dbReference>
<dbReference type="PANTHER" id="PTHR12603:SF36">
    <property type="entry name" value="RNA BINDING (RRM_RBD_RNP MOTIFS) FAMILY PROTEIN"/>
    <property type="match status" value="1"/>
</dbReference>
<feature type="region of interest" description="Disordered" evidence="3">
    <location>
        <begin position="495"/>
        <end position="519"/>
    </location>
</feature>
<dbReference type="SUPFAM" id="SSF57850">
    <property type="entry name" value="RING/U-box"/>
    <property type="match status" value="1"/>
</dbReference>
<feature type="region of interest" description="Disordered" evidence="3">
    <location>
        <begin position="251"/>
        <end position="305"/>
    </location>
</feature>
<feature type="compositionally biased region" description="Polar residues" evidence="3">
    <location>
        <begin position="267"/>
        <end position="301"/>
    </location>
</feature>
<dbReference type="RefSeq" id="XP_010260160.1">
    <property type="nucleotide sequence ID" value="XM_010261858.2"/>
</dbReference>
<dbReference type="InterPro" id="IPR000504">
    <property type="entry name" value="RRM_dom"/>
</dbReference>
<dbReference type="AlphaFoldDB" id="A0A1U8AEC2"/>
<dbReference type="GO" id="GO:0008270">
    <property type="term" value="F:zinc ion binding"/>
    <property type="evidence" value="ECO:0007669"/>
    <property type="project" value="UniProtKB-KW"/>
</dbReference>
<dbReference type="Gene3D" id="3.30.70.330">
    <property type="match status" value="1"/>
</dbReference>
<evidence type="ECO:0000256" key="2">
    <source>
        <dbReference type="PROSITE-ProRule" id="PRU00176"/>
    </source>
</evidence>
<evidence type="ECO:0000313" key="7">
    <source>
        <dbReference type="RefSeq" id="XP_010260159.1"/>
    </source>
</evidence>
<evidence type="ECO:0000256" key="3">
    <source>
        <dbReference type="SAM" id="MobiDB-lite"/>
    </source>
</evidence>
<dbReference type="OMA" id="VGMEAKC"/>
<dbReference type="InterPro" id="IPR012677">
    <property type="entry name" value="Nucleotide-bd_a/b_plait_sf"/>
</dbReference>